<evidence type="ECO:0000256" key="5">
    <source>
        <dbReference type="ARBA" id="ARBA00023077"/>
    </source>
</evidence>
<dbReference type="FunFam" id="2.40.170.20:FF:000008">
    <property type="entry name" value="TonB-linked outer membrane protein, SusC/RagA family"/>
    <property type="match status" value="1"/>
</dbReference>
<evidence type="ECO:0000256" key="2">
    <source>
        <dbReference type="ARBA" id="ARBA00022448"/>
    </source>
</evidence>
<dbReference type="Gene3D" id="2.170.130.10">
    <property type="entry name" value="TonB-dependent receptor, plug domain"/>
    <property type="match status" value="1"/>
</dbReference>
<keyword evidence="5 9" id="KW-0798">TonB box</keyword>
<dbReference type="InterPro" id="IPR023996">
    <property type="entry name" value="TonB-dep_OMP_SusC/RagA"/>
</dbReference>
<evidence type="ECO:0000259" key="10">
    <source>
        <dbReference type="Pfam" id="PF00593"/>
    </source>
</evidence>
<sequence>MVIWHLSPGNCVYLLKQTAYITNITYYNMTGHNFITHTIVCCFLMPVSSVVANAQRQHKPHITVQKPLPFHVNDTLPVIGSIAKIGEKQMNKGLVSSALDALSGQAVGVNVVTNGQDRMAMLTSVRVRGTTSLTGGNDPLVIIDGVSSDLATLSTIYPADIESFTILKNASETSKYGSRGASGVIEVRTKRGKGSKFQIYYDGIIGFEHVYKRLRMLNAAEYVSAAKALGLDYVDKGFDTDFQKEVVRTGFVNTHHVAFSGGSEKSNYRASLGYMRGQTVIRNKDYSNFTAKLDISQLAFDEKLKIDFGVFGASQQDDKIYDLQMLAYSTAAMNPTMAFGKIGDGWQRNGNSSQIASPAPLLLERNDEKNLTFNTHLQLSLQLGHGLQLSTLGSYSYTSTENAKFAPTWVWAQGMAYRGERKTEEMLGSISLDWKRHWGIHDLSATLLAEYQKKKMAAFWTQVKGLTSNSFGYDNLAAASDRPYGGTGSSYADPGLASFMGTVTYTLLDRYTLNLTTRTDGSSMVGKSHTWGVFPSVSMTWNMKRERFLNSCKPVSLLDLRTGYGRSGNLGAISSYLTMKQFVPAGLVSYNGTPTVTMGTLRNSNPDLRWEIRSTFNLGVDLGLFSNRVLLTAECYYSKTTDMLYEYDVPVPPFSFNKLLANIGSMSNTGFELGIGVVPVSKKDMELNVNVNMSWQKNKLLSLNGRCNGREMTASDITAIGGMNGAGFHGGNSDILYQIVGQPLGVFYLPHCKGIVDNGHGHYKYDIADLNEDGVIDLSDHGDRYIAGQATPKMTLGSNISFRYKNFDISLQMNGAFGHKIFNGTALSYLNMSNFPDYNVLAEAPGRNIVDQNVTDYWLERGDYLNFDYLAICWNAPVRSKYISSLRFSFNINNLATITSYSGLTPMINSYVVDNTLGIDDKRTYPPYRTYSIGVSIKF</sequence>
<keyword evidence="12" id="KW-0675">Receptor</keyword>
<keyword evidence="2 8" id="KW-0813">Transport</keyword>
<name>A0A379E207_9BACT</name>
<evidence type="ECO:0000256" key="7">
    <source>
        <dbReference type="ARBA" id="ARBA00023237"/>
    </source>
</evidence>
<dbReference type="InterPro" id="IPR012910">
    <property type="entry name" value="Plug_dom"/>
</dbReference>
<feature type="domain" description="TonB-dependent receptor-like beta-barrel" evidence="10">
    <location>
        <begin position="351"/>
        <end position="895"/>
    </location>
</feature>
<dbReference type="AlphaFoldDB" id="A0A379E207"/>
<dbReference type="SUPFAM" id="SSF56935">
    <property type="entry name" value="Porins"/>
    <property type="match status" value="1"/>
</dbReference>
<dbReference type="InterPro" id="IPR036942">
    <property type="entry name" value="Beta-barrel_TonB_sf"/>
</dbReference>
<evidence type="ECO:0000256" key="9">
    <source>
        <dbReference type="RuleBase" id="RU003357"/>
    </source>
</evidence>
<reference evidence="12 13" key="1">
    <citation type="submission" date="2018-06" db="EMBL/GenBank/DDBJ databases">
        <authorList>
            <consortium name="Pathogen Informatics"/>
            <person name="Doyle S."/>
        </authorList>
    </citation>
    <scope>NUCLEOTIDE SEQUENCE [LARGE SCALE GENOMIC DNA]</scope>
    <source>
        <strain evidence="12 13">NCTC13067</strain>
    </source>
</reference>
<dbReference type="Proteomes" id="UP000255469">
    <property type="component" value="Unassembled WGS sequence"/>
</dbReference>
<comment type="subcellular location">
    <subcellularLocation>
        <location evidence="1 8">Cell outer membrane</location>
        <topology evidence="1 8">Multi-pass membrane protein</topology>
    </subcellularLocation>
</comment>
<dbReference type="Pfam" id="PF00593">
    <property type="entry name" value="TonB_dep_Rec_b-barrel"/>
    <property type="match status" value="1"/>
</dbReference>
<evidence type="ECO:0000256" key="1">
    <source>
        <dbReference type="ARBA" id="ARBA00004571"/>
    </source>
</evidence>
<dbReference type="Gene3D" id="2.40.170.20">
    <property type="entry name" value="TonB-dependent receptor, beta-barrel domain"/>
    <property type="match status" value="1"/>
</dbReference>
<dbReference type="Pfam" id="PF07715">
    <property type="entry name" value="Plug"/>
    <property type="match status" value="1"/>
</dbReference>
<dbReference type="NCBIfam" id="TIGR04056">
    <property type="entry name" value="OMP_RagA_SusC"/>
    <property type="match status" value="1"/>
</dbReference>
<evidence type="ECO:0000313" key="13">
    <source>
        <dbReference type="Proteomes" id="UP000255469"/>
    </source>
</evidence>
<proteinExistence type="inferred from homology"/>
<evidence type="ECO:0000256" key="4">
    <source>
        <dbReference type="ARBA" id="ARBA00022692"/>
    </source>
</evidence>
<comment type="similarity">
    <text evidence="8 9">Belongs to the TonB-dependent receptor family.</text>
</comment>
<dbReference type="InterPro" id="IPR000531">
    <property type="entry name" value="Beta-barrel_TonB"/>
</dbReference>
<protein>
    <submittedName>
        <fullName evidence="12">Outer membrane cobalamin receptor protein</fullName>
    </submittedName>
</protein>
<feature type="domain" description="TonB-dependent receptor plug" evidence="11">
    <location>
        <begin position="80"/>
        <end position="184"/>
    </location>
</feature>
<evidence type="ECO:0000259" key="11">
    <source>
        <dbReference type="Pfam" id="PF07715"/>
    </source>
</evidence>
<dbReference type="PROSITE" id="PS52016">
    <property type="entry name" value="TONB_DEPENDENT_REC_3"/>
    <property type="match status" value="1"/>
</dbReference>
<keyword evidence="6 8" id="KW-0472">Membrane</keyword>
<evidence type="ECO:0000256" key="6">
    <source>
        <dbReference type="ARBA" id="ARBA00023136"/>
    </source>
</evidence>
<evidence type="ECO:0000313" key="12">
    <source>
        <dbReference type="EMBL" id="SUB86746.1"/>
    </source>
</evidence>
<keyword evidence="4 8" id="KW-0812">Transmembrane</keyword>
<evidence type="ECO:0000256" key="3">
    <source>
        <dbReference type="ARBA" id="ARBA00022452"/>
    </source>
</evidence>
<keyword evidence="3 8" id="KW-1134">Transmembrane beta strand</keyword>
<organism evidence="12 13">
    <name type="scientific">Prevotella denticola</name>
    <dbReference type="NCBI Taxonomy" id="28129"/>
    <lineage>
        <taxon>Bacteria</taxon>
        <taxon>Pseudomonadati</taxon>
        <taxon>Bacteroidota</taxon>
        <taxon>Bacteroidia</taxon>
        <taxon>Bacteroidales</taxon>
        <taxon>Prevotellaceae</taxon>
        <taxon>Prevotella</taxon>
    </lineage>
</organism>
<gene>
    <name evidence="12" type="ORF">NCTC13067_00394</name>
</gene>
<keyword evidence="7 8" id="KW-0998">Cell outer membrane</keyword>
<dbReference type="InterPro" id="IPR039426">
    <property type="entry name" value="TonB-dep_rcpt-like"/>
</dbReference>
<evidence type="ECO:0000256" key="8">
    <source>
        <dbReference type="PROSITE-ProRule" id="PRU01360"/>
    </source>
</evidence>
<dbReference type="EMBL" id="UGTM01000001">
    <property type="protein sequence ID" value="SUB86746.1"/>
    <property type="molecule type" value="Genomic_DNA"/>
</dbReference>
<dbReference type="InterPro" id="IPR037066">
    <property type="entry name" value="Plug_dom_sf"/>
</dbReference>
<dbReference type="GO" id="GO:0009279">
    <property type="term" value="C:cell outer membrane"/>
    <property type="evidence" value="ECO:0007669"/>
    <property type="project" value="UniProtKB-SubCell"/>
</dbReference>
<accession>A0A379E207</accession>